<keyword evidence="2" id="KW-1185">Reference proteome</keyword>
<dbReference type="EMBL" id="CM056741">
    <property type="protein sequence ID" value="KAJ8683417.1"/>
    <property type="molecule type" value="Genomic_DNA"/>
</dbReference>
<dbReference type="Proteomes" id="UP001239111">
    <property type="component" value="Chromosome 1"/>
</dbReference>
<evidence type="ECO:0000313" key="2">
    <source>
        <dbReference type="Proteomes" id="UP001239111"/>
    </source>
</evidence>
<evidence type="ECO:0000313" key="1">
    <source>
        <dbReference type="EMBL" id="KAJ8683417.1"/>
    </source>
</evidence>
<sequence length="4889" mass="556008">MDCDYQKGDFMRKSNQNSTLRVLRSKRKKEPCLKVEECRKRENMVKLLPSDYIKQISISPENVLRLNPGFNELESPIFSATPKIVVFRDFSIGNVYATTLCIQNTSKIPHQLKLVRSEDVSFNVVFKGSTLNTRLAPGMTHTYDIEFHPDETRDYFHDIVFDTDLKSFIVPVIAVGPRALLSFPDQVDMGESAVKVTKTTPILMQNIGEAPTEFTISTDNPIFSIKPPKGSIEVGEAIQIQIDFTPWKTGFSNGWVYLRYESGDIVQSMIYGEGMECDVRLFQNTISFENTYLGLSRILSIEIQNDSNYTLAFKCVKFENVERDLQEKKIQKEAVILPRNIPMGDDLSQDASNVINQRIYDDEVQLIMEQSFLYHCDHFQLFPETGEVWPRSATKVSVTFQPKEVGEISSVVFLEIAGQEKRLPVSLSGKCLGPALELNIISLDIQDVYLCSNYEYEIVCKNSGPVPGTLAFMPKDTNFGTTIDVEPPEIILGVDELKPINLIVCSYRNGNFIERADFVIKESSEIVSFVIKGNAICPLVCVENDIINFYTVSLGFNQKKEWRFRNLSHEPIDFEVTIPSDGYENVITHEDFARTQVLLKLPAYPHEFLISPMNGIIKPGKVLSINVSYTPNIERAGSVPLQIHLRKSSQAESLMVPIKFDARKASFIVEPENIFIRFCFVNFPYRRDLIVTNQSEVDGYFYIEPQEVFSDSNLLCNLSNDKGYLKPGQSIKICLKIIVTKLGEQTTTLRLQSLGFEEPIPICKLTCIGEGPVVCAEPPSIDLGEIKLIETKRCSFTLRNDSPIPAEFSLLVAKNPSMWKCEPECGELDVDESVIINVTVFLRDSGKYTDNISVFISNGRPININVSAVGVGSSIIFSPEIFPNFEMGVLLSRQDISIPIILKNEGTRHHKLSFTTESKPRQTKKATPGDVEKKKFKVVPNEVDLPPGMTQTIQCQIRWNIIETLTELWSIFATIENQTKPELLGSSTFTATFTEPLVIFDKSEFSFRLDFGYDYENIQQEDKINISNQSGCDMNAHITIEPPFLIVNECNCLTDEMDTRFLNGEPSTVKVHFPFETDNSEMKPQKFDGLMRIEYKEHKHVDKIPCRAEVNFPHLIFVPKDVDIFCEYGKSTTKIMKLINDGPLTVNYNIRLIRETLSICRLDSSDEGESEGTESDQNCLIRRPQSTQSLLCDYDQTHLMVEEIKDGSDCDNFSDGFLAIQFADFCENAQENCSTYSKISEDILDRYMEYEPKEGQINPYEEQDVCFSFNGIERVVISVDAICEIERGCSNNFHINAIADIIRCEVDDGLLDFGFNLYFEPSMKTLRVVNQCKIPLEWSMEMTSDVLQVVDGPDLLEPESESFISIERQPSIPGTFIAKIYLKVTYLKPFVIDVKWTATMPQIYLVDVPRDDKYSKFSVKYGYDAVGVLISEHAILELNHIDTRCSSMDVEHDETQMTDYELTQLLDSGWELILESEDVPRQTDIDMALERIIVKNHIKTTNNIILSYNFEDDNHEISSLPVPGYTISMKPVVVEQTSQLSIGLKNHGPEKPKIKLKKYEVKRKSPSSCFSVQLEKNIEYCNCENSYLIVNFSPKTELFVQKRTEVSYKFNLEVKWGLTIPVSITALAVFPEITVEPQVLNFDAVYLGQCREMSLLLKNEGLVDCKWKVEILDSSKDSSQCVDDSFYTCYSEDSFIPGQKAVMKVYFKPSKIGEQRKNLVVTVPLSTDPINVALVGNGIKHKIKVSKTRIEFCPMVPGTNVAAEVINIKNLNPYPIEMYWKHLGNFLETNRIIRILKHYYRSENPLIPQRKVGEEIPEEIQNFYNRLLLQMCVDSDFKSIIDSIIKDSLGDDGLRKDILESSSSGSLTSKRAKGRKSKFEIKKLKRKSQIEVEQPQSIPAYFWAIDPGEIENLLHAFVDKLHEDSNFSMTMKDPLTELLEDNSDSKENISEEGTERIRKAVIFFHGAPFTEYQETACKCAKSLNLPILNLDNLFLESIAHSTSPSASKIAEHIDNRYKELVTKFQKFVSANATAVSRTSLSSDTEKIVQVARKIPPADEFEMMDLYSSYECKLEVIEAIMYLIESTDLFGSSQIRDRSSVKSQDIHGRKQSILPGANLDHFREILDVGLSQPKFADGYILQSLNNRFIKSETMTMKILLEVSGKVENYLLITFHNSFELFERRMLSLNSAKESDQTDEGSEFDNPEKSASDATTESENNDLHIDNTHTEKQAFVNLNRKSRSEDDLRRVSKTYAVLKKKKKMSPEIDTVENMSVKSMKDINSKGDYYGHHIEQGLNEIEGLEEIQEEMEKYETNLEKLFDIIRQWESGKILSTEKFFIWFIKSNDPWNEEMYDTIVESLDSRWAEVFRKNCDTLKVCGNEVKPQLFGSRTFSVLQEYDTSLQSPLPSEIFSISSVLENTQHQRSEQIDINAESESPVSFNQISDRLTLLPHESRQFEIKFAPQEEGFFKTEFQLGLIDNASANFKIMVEGVAAIPYINLAPHSVFDRIKESRTTPYHDPTYFLDTSTYDFGNLLFLKKQGRCHRKYAQFSFKNISPVQARLTFDLSAKRFENFCMDITEVVIEPNETSIVGISACAQENGIIEDNLIITIEHNEKREKIQMRYTSSELKFEYEPKHVQFGRVLINTVENQIITLRNDSPVSLYWHLSTESEIKVKPSQGKLKHNASHEINLQLFATQLSATKTKTLNLKVFLEEADTDPIFTDVVNINAEVYEIDVIVDAKDPIDLQTLPVGTTSAESFTIKNMGPYEVNFEVKFEELEKISKGVDFGTLAKLRRDLMITPMNGVIPSKKQIEVNINYAPSIELALNNIPLFYCVINEPHKNIGEINRRAILISAISYHTRYTICPFPTVNFGSVAVKSTKTMQLIIENIGEFPLKYQLVNPSTQQLLRSNSKEKSKKGGKTTGKNSVNRDRNSMNNSIKNQNMAEKWGPFSMENTNGELDPHHKDILIVDCCSQTIGRFEENLCIVVPHSLQTEENDTLSLVANIVVADIQFENYDEMFIDSYVVDTIEDIECSEKPDEFTIFSRDSKTLHYRRICIGNSHTACIALLNTSAVSGDVSLKIVEEESLSGTFKINKDVLNIPAMSKNTFDMTFDPSSIGSFSAVLEMRINSLDDSKQIHLINLEGESCIPLIRVSGTNGTEIDSKIIDFGLSLVTQGRERGLEIQNIGQVSANVMIKVLNDPDEAFFVVEVGKTNSPQCQREVDEKGKTQLNFKITPNNTEIIKIQFTPPVMKKFESQLNILVDKNPYENVEITLLGNGFTKPVILDTLEMAEPIVPVTKKRSRESSSKGRVSRKPSVISNNQTQQIQEMSVVYKLDYGRCFLSKVHRMNFRIFNKTEDRYFRFEWNPHPNFVCTPGAGHLTPGSYKALTAMFLASEPISLSQELVNCMIEEIILKEPTNTPPWDTRLTRTSWVEKYPSSIELAKESECLCDDDIFMKKSVQESLEPDFEVVPESSQLIQLVVSANANYSDYQCPIDTINFPDTLMFQTREYHFRVENTSTVNLDFLWDLTMNEQYPVRLDHSSTVSEDNHESNLSLNLRDRKKKARLSVRIQTPMPEPADTEEIDEESDLFSSSAGLTNRSTDSWIESDNWPFQIDPVSGSLEPGESIEFTVKFMPLDVFEYKANLCCKMENLDSERNPLQISVTAKSLLPYCHFDVENSDYLSSGRRDDRLPGPPGYSMADLETRENMRVVEFRLIGAEQCHIRYLDLLNPTTEDYSFSWMKLSNELTESVTGIKCIPDTGIAEKGRRTKISFNIVPEETGLIESFWQFEIKKYNLKTLFLIVFHVVEPSISCKNTLLKLESTTVDQVRCCDFDITNHESCSLSFQIKPDSLYSEGRLQSISISPLIGTLQSNSTHKFNVVYNPTLVGKYTFNVLCEIEKLSKPVKISIVAEVIEISSKILYVDEDGQEISLNANSVRAIDIEELILNEPKTLEFQIINLGDIYFDYAWSLSLSDDSMYQLSFSDSEGRVERNTSKACYLKILATKRISMNNQLATLKIKHGPTYRLKLNASSKRSLIEFSFSNYDFGPCYLQIQDGVMHSVELEVINRQKNPCLLSCNYKHESCIKVNLNQISKALSSQSSVKIPIYFQPRHEGLFSETLTFSAKSTTFKKIITITGEGIPYKLHLRDPCDSLIDFGNVIVGASCCRKVKIMNEGRLPVEFKIVIIDFSADDNFHEPQWKNLDSQRSSLKRSQYHSKSSTSSNNTNSGLESFSNSFNTLDVEKFLEITPIAARKLKPNRELEIALKLKAIEPIKSLKVRLGLKTRQSLLPFLTVKGECIGANFTLNRNYISFGTIYEGDMTEEKVVLVNNGDIGSKFTWELKDMKPHFKIRPVKGYCSAHSEIVFTCTFEAVYPESCIEKNITMLLKEYANLNLKITGNCLPLPEALETIEFAATVPELQIKKLEIHNDSDQLWSIKPKILGECFTTDQYVAVDPKSMKTVDVTYKPNKILKEDDFDVGKLVLYLPDGRQPIVRNLRGFSNLNNVAEKIIRKIPAQKKFIETLIITNRSNHLSTFDCKIDRLRNGSKEETSIFQIKVPPGEKAANEFPFYFEDEGTHQYKITFDDHRHNHQEYEIEFEVTKPEPRTLICLTTYVRSTVFHKLRIENLSKSSGSNFKAIIDHEDVIIHGLPTYLEPLAYTNVQLEYMPLLPCNTQATLIVTSEELDKTYYDVQLIAKPAPPAKSVIVKSSLGNSTNFTVSLKNYSREPCEFVVTADEPSFTCPKNIILSANQGAVLDVCFTPHSLKPVNATIKANSVTAGEFIFPVIGKSSLPQPQGPYIVDLGVATVILFKNVFLERREFEFKLDNDSFAVHETKASIDSKQSFNIRVELKNRRKSTYQTSTAKLTIFCTDKELSHIKWTYYLKAA</sequence>
<protein>
    <submittedName>
        <fullName evidence="1">Uncharacterized protein</fullName>
    </submittedName>
</protein>
<accession>A0ACC2PIY2</accession>
<gene>
    <name evidence="1" type="ORF">QAD02_019209</name>
</gene>
<comment type="caution">
    <text evidence="1">The sequence shown here is derived from an EMBL/GenBank/DDBJ whole genome shotgun (WGS) entry which is preliminary data.</text>
</comment>
<name>A0ACC2PIY2_9HYME</name>
<reference evidence="1" key="1">
    <citation type="submission" date="2023-04" db="EMBL/GenBank/DDBJ databases">
        <title>A chromosome-level genome assembly of the parasitoid wasp Eretmocerus hayati.</title>
        <authorList>
            <person name="Zhong Y."/>
            <person name="Liu S."/>
            <person name="Liu Y."/>
        </authorList>
    </citation>
    <scope>NUCLEOTIDE SEQUENCE</scope>
    <source>
        <strain evidence="1">ZJU_SS_LIU_2023</strain>
    </source>
</reference>
<proteinExistence type="predicted"/>
<organism evidence="1 2">
    <name type="scientific">Eretmocerus hayati</name>
    <dbReference type="NCBI Taxonomy" id="131215"/>
    <lineage>
        <taxon>Eukaryota</taxon>
        <taxon>Metazoa</taxon>
        <taxon>Ecdysozoa</taxon>
        <taxon>Arthropoda</taxon>
        <taxon>Hexapoda</taxon>
        <taxon>Insecta</taxon>
        <taxon>Pterygota</taxon>
        <taxon>Neoptera</taxon>
        <taxon>Endopterygota</taxon>
        <taxon>Hymenoptera</taxon>
        <taxon>Apocrita</taxon>
        <taxon>Proctotrupomorpha</taxon>
        <taxon>Chalcidoidea</taxon>
        <taxon>Aphelinidae</taxon>
        <taxon>Aphelininae</taxon>
        <taxon>Eretmocerus</taxon>
    </lineage>
</organism>